<accession>A0ABR9LJ37</accession>
<proteinExistence type="inferred from homology"/>
<evidence type="ECO:0000313" key="5">
    <source>
        <dbReference type="EMBL" id="MBE1580091.1"/>
    </source>
</evidence>
<dbReference type="PANTHER" id="PTHR43344">
    <property type="entry name" value="PHOSPHOSERINE PHOSPHATASE"/>
    <property type="match status" value="1"/>
</dbReference>
<keyword evidence="6" id="KW-1185">Reference proteome</keyword>
<keyword evidence="4" id="KW-0460">Magnesium</keyword>
<dbReference type="RefSeq" id="WP_318780723.1">
    <property type="nucleotide sequence ID" value="NZ_JADBEJ010000005.1"/>
</dbReference>
<dbReference type="EMBL" id="JADBEJ010000005">
    <property type="protein sequence ID" value="MBE1580091.1"/>
    <property type="molecule type" value="Genomic_DNA"/>
</dbReference>
<keyword evidence="3 5" id="KW-0378">Hydrolase</keyword>
<evidence type="ECO:0000256" key="3">
    <source>
        <dbReference type="ARBA" id="ARBA00022801"/>
    </source>
</evidence>
<dbReference type="GO" id="GO:0016787">
    <property type="term" value="F:hydrolase activity"/>
    <property type="evidence" value="ECO:0007669"/>
    <property type="project" value="UniProtKB-KW"/>
</dbReference>
<evidence type="ECO:0000256" key="4">
    <source>
        <dbReference type="ARBA" id="ARBA00022842"/>
    </source>
</evidence>
<evidence type="ECO:0000256" key="2">
    <source>
        <dbReference type="ARBA" id="ARBA00022723"/>
    </source>
</evidence>
<dbReference type="Gene3D" id="1.20.1440.100">
    <property type="entry name" value="SG protein - dephosphorylation function"/>
    <property type="match status" value="1"/>
</dbReference>
<dbReference type="InterPro" id="IPR036412">
    <property type="entry name" value="HAD-like_sf"/>
</dbReference>
<organism evidence="5 6">
    <name type="scientific">Amycolatopsis roodepoortensis</name>
    <dbReference type="NCBI Taxonomy" id="700274"/>
    <lineage>
        <taxon>Bacteria</taxon>
        <taxon>Bacillati</taxon>
        <taxon>Actinomycetota</taxon>
        <taxon>Actinomycetes</taxon>
        <taxon>Pseudonocardiales</taxon>
        <taxon>Pseudonocardiaceae</taxon>
        <taxon>Amycolatopsis</taxon>
    </lineage>
</organism>
<dbReference type="Gene3D" id="3.40.50.1000">
    <property type="entry name" value="HAD superfamily/HAD-like"/>
    <property type="match status" value="1"/>
</dbReference>
<sequence length="231" mass="24875">MTRRILRPAPEGVTRAAFFDVDETLLAVKTMFAFWRYWHERSGGGPDHATAELRRLAATGLPREVLNRRYYRRFAGVPSKDLMAGGLEWYREFSAGPAPFVTEGVAALGRHLADGELIVLVSGSMPALIEPAAEELGAHLLYCTELLDESGVLTGEVDRPMIGAAKREAVFDALSWAGLSAQDSHAYGDHASDLPMLDVVGHPVVVGDGDPELAAKAAALRWPVLSAAAGR</sequence>
<dbReference type="PANTHER" id="PTHR43344:SF13">
    <property type="entry name" value="PHOSPHATASE RV3661-RELATED"/>
    <property type="match status" value="1"/>
</dbReference>
<evidence type="ECO:0000313" key="6">
    <source>
        <dbReference type="Proteomes" id="UP000656548"/>
    </source>
</evidence>
<keyword evidence="2" id="KW-0479">Metal-binding</keyword>
<dbReference type="Proteomes" id="UP000656548">
    <property type="component" value="Unassembled WGS sequence"/>
</dbReference>
<dbReference type="InterPro" id="IPR006385">
    <property type="entry name" value="HAD_hydro_SerB1"/>
</dbReference>
<dbReference type="NCBIfam" id="TIGR01490">
    <property type="entry name" value="HAD-SF-IB-hyp1"/>
    <property type="match status" value="1"/>
</dbReference>
<dbReference type="SUPFAM" id="SSF56784">
    <property type="entry name" value="HAD-like"/>
    <property type="match status" value="1"/>
</dbReference>
<dbReference type="InterPro" id="IPR050582">
    <property type="entry name" value="HAD-like_SerB"/>
</dbReference>
<name>A0ABR9LJ37_9PSEU</name>
<reference evidence="5 6" key="1">
    <citation type="submission" date="2020-10" db="EMBL/GenBank/DDBJ databases">
        <title>Sequencing the genomes of 1000 actinobacteria strains.</title>
        <authorList>
            <person name="Klenk H.-P."/>
        </authorList>
    </citation>
    <scope>NUCLEOTIDE SEQUENCE [LARGE SCALE GENOMIC DNA]</scope>
    <source>
        <strain evidence="5 6">DSM 46661</strain>
    </source>
</reference>
<gene>
    <name evidence="5" type="ORF">H4W30_007151</name>
</gene>
<protein>
    <submittedName>
        <fullName evidence="5">HAD superfamily hydrolase (TIGR01490 family)</fullName>
    </submittedName>
</protein>
<dbReference type="Pfam" id="PF12710">
    <property type="entry name" value="HAD"/>
    <property type="match status" value="1"/>
</dbReference>
<comment type="similarity">
    <text evidence="1">Belongs to the HAD-like hydrolase superfamily. SerB family.</text>
</comment>
<evidence type="ECO:0000256" key="1">
    <source>
        <dbReference type="ARBA" id="ARBA00009184"/>
    </source>
</evidence>
<comment type="caution">
    <text evidence="5">The sequence shown here is derived from an EMBL/GenBank/DDBJ whole genome shotgun (WGS) entry which is preliminary data.</text>
</comment>
<dbReference type="NCBIfam" id="TIGR01488">
    <property type="entry name" value="HAD-SF-IB"/>
    <property type="match status" value="1"/>
</dbReference>
<dbReference type="InterPro" id="IPR023214">
    <property type="entry name" value="HAD_sf"/>
</dbReference>